<dbReference type="Proteomes" id="UP000231194">
    <property type="component" value="Unassembled WGS sequence"/>
</dbReference>
<protein>
    <submittedName>
        <fullName evidence="1">Phosphoesterase HXTX</fullName>
    </submittedName>
</protein>
<dbReference type="OrthoDB" id="793003at2"/>
<name>A0A2M8QZC0_9BRAD</name>
<dbReference type="AlphaFoldDB" id="A0A2M8QZC0"/>
<keyword evidence="2" id="KW-1185">Reference proteome</keyword>
<dbReference type="SUPFAM" id="SSF55144">
    <property type="entry name" value="LigT-like"/>
    <property type="match status" value="1"/>
</dbReference>
<evidence type="ECO:0000313" key="2">
    <source>
        <dbReference type="Proteomes" id="UP000231194"/>
    </source>
</evidence>
<comment type="caution">
    <text evidence="1">The sequence shown here is derived from an EMBL/GenBank/DDBJ whole genome shotgun (WGS) entry which is preliminary data.</text>
</comment>
<proteinExistence type="predicted"/>
<sequence length="127" mass="14076">MDRTFILTAELDPASFAWLDGLRREHFPPERNLLPAHLTLFHRLSTPQTGCLDDVAVPAAPIPIRYDDVRILGFGVAIGIRSPELERLRAALRSAIGGEFSRQEGQSWRPHATIQNKGDCCRCVGAS</sequence>
<evidence type="ECO:0000313" key="1">
    <source>
        <dbReference type="EMBL" id="PJG50911.1"/>
    </source>
</evidence>
<dbReference type="InterPro" id="IPR009097">
    <property type="entry name" value="Cyclic_Pdiesterase"/>
</dbReference>
<accession>A0A2M8QZC0</accession>
<gene>
    <name evidence="1" type="ORF">CVM73_33600</name>
</gene>
<dbReference type="Pfam" id="PF13563">
    <property type="entry name" value="2_5_RNA_ligase2"/>
    <property type="match status" value="1"/>
</dbReference>
<reference evidence="1 2" key="1">
    <citation type="submission" date="2017-11" db="EMBL/GenBank/DDBJ databases">
        <title>Bradyrhizobium forestalis sp. nov., an efficient nitrogen-fixing bacterium isolated from nodules of forest legume species in the Amazon.</title>
        <authorList>
            <person name="Costa E.M."/>
            <person name="Guimaraes A."/>
            <person name="Carvalho T.S."/>
            <person name="Rodrigues T.L."/>
            <person name="Ribeiro P.R.A."/>
            <person name="Lebbe L."/>
            <person name="Willems A."/>
            <person name="Moreira F.M.S."/>
        </authorList>
    </citation>
    <scope>NUCLEOTIDE SEQUENCE [LARGE SCALE GENOMIC DNA]</scope>
    <source>
        <strain evidence="1 2">INPA54B</strain>
    </source>
</reference>
<dbReference type="RefSeq" id="WP_100236037.1">
    <property type="nucleotide sequence ID" value="NZ_PGVG01000046.1"/>
</dbReference>
<dbReference type="Gene3D" id="3.90.1140.10">
    <property type="entry name" value="Cyclic phosphodiesterase"/>
    <property type="match status" value="1"/>
</dbReference>
<organism evidence="1 2">
    <name type="scientific">Bradyrhizobium forestalis</name>
    <dbReference type="NCBI Taxonomy" id="1419263"/>
    <lineage>
        <taxon>Bacteria</taxon>
        <taxon>Pseudomonadati</taxon>
        <taxon>Pseudomonadota</taxon>
        <taxon>Alphaproteobacteria</taxon>
        <taxon>Hyphomicrobiales</taxon>
        <taxon>Nitrobacteraceae</taxon>
        <taxon>Bradyrhizobium</taxon>
    </lineage>
</organism>
<dbReference type="EMBL" id="PGVG01000046">
    <property type="protein sequence ID" value="PJG50911.1"/>
    <property type="molecule type" value="Genomic_DNA"/>
</dbReference>